<dbReference type="Pfam" id="PF07584">
    <property type="entry name" value="BatA"/>
    <property type="match status" value="1"/>
</dbReference>
<evidence type="ECO:0000313" key="4">
    <source>
        <dbReference type="Proteomes" id="UP001501237"/>
    </source>
</evidence>
<evidence type="ECO:0000256" key="1">
    <source>
        <dbReference type="SAM" id="Phobius"/>
    </source>
</evidence>
<comment type="caution">
    <text evidence="3">The sequence shown here is derived from an EMBL/GenBank/DDBJ whole genome shotgun (WGS) entry which is preliminary data.</text>
</comment>
<proteinExistence type="predicted"/>
<gene>
    <name evidence="3" type="ORF">GCM10010468_21410</name>
</gene>
<protein>
    <submittedName>
        <fullName evidence="3">VWA domain-containing protein</fullName>
    </submittedName>
</protein>
<keyword evidence="1" id="KW-0812">Transmembrane</keyword>
<dbReference type="InterPro" id="IPR036465">
    <property type="entry name" value="vWFA_dom_sf"/>
</dbReference>
<keyword evidence="1" id="KW-0472">Membrane</keyword>
<feature type="domain" description="VWFA" evidence="2">
    <location>
        <begin position="87"/>
        <end position="275"/>
    </location>
</feature>
<dbReference type="PANTHER" id="PTHR37947:SF1">
    <property type="entry name" value="BLL2462 PROTEIN"/>
    <property type="match status" value="1"/>
</dbReference>
<keyword evidence="4" id="KW-1185">Reference proteome</keyword>
<feature type="transmembrane region" description="Helical" evidence="1">
    <location>
        <begin position="292"/>
        <end position="311"/>
    </location>
</feature>
<name>A0ABP6Q6M8_9ACTN</name>
<dbReference type="RefSeq" id="WP_344825560.1">
    <property type="nucleotide sequence ID" value="NZ_BAAAUV010000004.1"/>
</dbReference>
<feature type="transmembrane region" description="Helical" evidence="1">
    <location>
        <begin position="6"/>
        <end position="25"/>
    </location>
</feature>
<evidence type="ECO:0000313" key="3">
    <source>
        <dbReference type="EMBL" id="GAA3206041.1"/>
    </source>
</evidence>
<dbReference type="EMBL" id="BAAAUV010000004">
    <property type="protein sequence ID" value="GAA3206041.1"/>
    <property type="molecule type" value="Genomic_DNA"/>
</dbReference>
<dbReference type="PANTHER" id="PTHR37947">
    <property type="entry name" value="BLL2462 PROTEIN"/>
    <property type="match status" value="1"/>
</dbReference>
<dbReference type="Proteomes" id="UP001501237">
    <property type="component" value="Unassembled WGS sequence"/>
</dbReference>
<keyword evidence="1" id="KW-1133">Transmembrane helix</keyword>
<dbReference type="SMART" id="SM00327">
    <property type="entry name" value="VWA"/>
    <property type="match status" value="1"/>
</dbReference>
<dbReference type="SUPFAM" id="SSF53300">
    <property type="entry name" value="vWA-like"/>
    <property type="match status" value="1"/>
</dbReference>
<reference evidence="4" key="1">
    <citation type="journal article" date="2019" name="Int. J. Syst. Evol. Microbiol.">
        <title>The Global Catalogue of Microorganisms (GCM) 10K type strain sequencing project: providing services to taxonomists for standard genome sequencing and annotation.</title>
        <authorList>
            <consortium name="The Broad Institute Genomics Platform"/>
            <consortium name="The Broad Institute Genome Sequencing Center for Infectious Disease"/>
            <person name="Wu L."/>
            <person name="Ma J."/>
        </authorList>
    </citation>
    <scope>NUCLEOTIDE SEQUENCE [LARGE SCALE GENOMIC DNA]</scope>
    <source>
        <strain evidence="4">JCM 9377</strain>
    </source>
</reference>
<accession>A0ABP6Q6M8</accession>
<organism evidence="3 4">
    <name type="scientific">Actinocorallia longicatena</name>
    <dbReference type="NCBI Taxonomy" id="111803"/>
    <lineage>
        <taxon>Bacteria</taxon>
        <taxon>Bacillati</taxon>
        <taxon>Actinomycetota</taxon>
        <taxon>Actinomycetes</taxon>
        <taxon>Streptosporangiales</taxon>
        <taxon>Thermomonosporaceae</taxon>
        <taxon>Actinocorallia</taxon>
    </lineage>
</organism>
<dbReference type="Gene3D" id="3.40.50.410">
    <property type="entry name" value="von Willebrand factor, type A domain"/>
    <property type="match status" value="1"/>
</dbReference>
<dbReference type="PROSITE" id="PS50234">
    <property type="entry name" value="VWFA"/>
    <property type="match status" value="1"/>
</dbReference>
<feature type="transmembrane region" description="Helical" evidence="1">
    <location>
        <begin position="56"/>
        <end position="73"/>
    </location>
</feature>
<sequence length="315" mass="33726">MSFGTPLRLWLLLLIPLLALAYILVQQRRRKFAISFSNLPLLSQVAPRQGAWRKHVSAALFLLLLGVLIFGFANPTAPVKVPRERATITVAIDVSLSMMATDVRPSRFEAAKASAKAFIKSLPPRFNVGVIAFAGNASVVASPSANRADAIASVDTLNLDRRTAIGEAVFACLQSIRSFDAGNGDDPPPAHIVLLSDGDNTYGRSISEAIDAANTANVPVSTIAFGTPYGTVTIEGETTTVDVNKPELRRLAVSTQGKAYEAEDSGELSEVYRNIGTSLGYRLEDRDISGRFLGAGLILIILSGGLSLLWFSRLP</sequence>
<dbReference type="InterPro" id="IPR024163">
    <property type="entry name" value="Aerotolerance_reg_N"/>
</dbReference>
<dbReference type="Pfam" id="PF00092">
    <property type="entry name" value="VWA"/>
    <property type="match status" value="1"/>
</dbReference>
<dbReference type="InterPro" id="IPR002035">
    <property type="entry name" value="VWF_A"/>
</dbReference>
<evidence type="ECO:0000259" key="2">
    <source>
        <dbReference type="PROSITE" id="PS50234"/>
    </source>
</evidence>